<organism evidence="2">
    <name type="scientific">Thermogemmatispora argillosa</name>
    <dbReference type="NCBI Taxonomy" id="2045280"/>
    <lineage>
        <taxon>Bacteria</taxon>
        <taxon>Bacillati</taxon>
        <taxon>Chloroflexota</taxon>
        <taxon>Ktedonobacteria</taxon>
        <taxon>Thermogemmatisporales</taxon>
        <taxon>Thermogemmatisporaceae</taxon>
        <taxon>Thermogemmatispora</taxon>
    </lineage>
</organism>
<reference evidence="2" key="1">
    <citation type="submission" date="2018-12" db="EMBL/GenBank/DDBJ databases">
        <title>Novel natural products biosynthetic potential of the class Ktedonobacteria.</title>
        <authorList>
            <person name="Zheng Y."/>
            <person name="Saitou A."/>
            <person name="Wang C.M."/>
            <person name="Toyoda A."/>
            <person name="Minakuchi Y."/>
            <person name="Sekiguchi Y."/>
            <person name="Ueda K."/>
            <person name="Takano H."/>
            <person name="Sakai Y."/>
            <person name="Yokota A."/>
            <person name="Yabe S."/>
        </authorList>
    </citation>
    <scope>NUCLEOTIDE SEQUENCE</scope>
    <source>
        <strain evidence="2">A3-2</strain>
    </source>
</reference>
<gene>
    <name evidence="2" type="ORF">KTA_18180</name>
</gene>
<dbReference type="SUPFAM" id="SSF54593">
    <property type="entry name" value="Glyoxalase/Bleomycin resistance protein/Dihydroxybiphenyl dioxygenase"/>
    <property type="match status" value="1"/>
</dbReference>
<dbReference type="EMBL" id="AP019377">
    <property type="protein sequence ID" value="BBH93619.1"/>
    <property type="molecule type" value="Genomic_DNA"/>
</dbReference>
<dbReference type="Pfam" id="PF00903">
    <property type="entry name" value="Glyoxalase"/>
    <property type="match status" value="2"/>
</dbReference>
<evidence type="ECO:0000313" key="2">
    <source>
        <dbReference type="EMBL" id="BBH93619.1"/>
    </source>
</evidence>
<dbReference type="InterPro" id="IPR029068">
    <property type="entry name" value="Glyas_Bleomycin-R_OHBP_Dase"/>
</dbReference>
<dbReference type="AlphaFoldDB" id="A0A455T2K3"/>
<dbReference type="PANTHER" id="PTHR21366">
    <property type="entry name" value="GLYOXALASE FAMILY PROTEIN"/>
    <property type="match status" value="1"/>
</dbReference>
<accession>A0A455T2K3</accession>
<feature type="domain" description="VOC" evidence="1">
    <location>
        <begin position="174"/>
        <end position="286"/>
    </location>
</feature>
<dbReference type="InterPro" id="IPR037523">
    <property type="entry name" value="VOC_core"/>
</dbReference>
<feature type="domain" description="VOC" evidence="1">
    <location>
        <begin position="13"/>
        <end position="151"/>
    </location>
</feature>
<dbReference type="PROSITE" id="PS51819">
    <property type="entry name" value="VOC"/>
    <property type="match status" value="2"/>
</dbReference>
<dbReference type="InterPro" id="IPR050383">
    <property type="entry name" value="GlyoxalaseI/FosfomycinResist"/>
</dbReference>
<dbReference type="InterPro" id="IPR004360">
    <property type="entry name" value="Glyas_Fos-R_dOase_dom"/>
</dbReference>
<sequence>MSEQQIQKVKVRRLAHVGLWSSDVAMQARFYRQVVGLDLRSSEVRTVGQEMEVEAASAFLALGDEHHCLALFADTRDSRPSKTDSRFVLPQSRLHHIAFEVDTEAELAALAARLNMLGVELAFEPRDGDTERGDTLWFRDPDGNRIEIAVSSDEAFTQYAAASGRRQARLRPLALQHVALQTPHLEAMVEFYTEALGFDISDWLLREWAWLRCNTDHHTLVLIQGRPDVDHIGFRIDSGLDLLAWGDYLSRQETPILWGPGRHGAGHDLFLRFADPEGCHIELSAELEQYYDQDVTTPPRLWHARPRALNLWGALPPWIKEEVSV</sequence>
<protein>
    <submittedName>
        <fullName evidence="2">Oxidoreductase</fullName>
    </submittedName>
</protein>
<evidence type="ECO:0000259" key="1">
    <source>
        <dbReference type="PROSITE" id="PS51819"/>
    </source>
</evidence>
<dbReference type="Gene3D" id="3.10.180.10">
    <property type="entry name" value="2,3-Dihydroxybiphenyl 1,2-Dioxygenase, domain 1"/>
    <property type="match status" value="2"/>
</dbReference>
<name>A0A455T2K3_9CHLR</name>
<proteinExistence type="predicted"/>
<dbReference type="PANTHER" id="PTHR21366:SF14">
    <property type="entry name" value="GLYOXALASE DOMAIN-CONTAINING PROTEIN 5"/>
    <property type="match status" value="1"/>
</dbReference>